<dbReference type="GO" id="GO:0003700">
    <property type="term" value="F:DNA-binding transcription factor activity"/>
    <property type="evidence" value="ECO:0007669"/>
    <property type="project" value="InterPro"/>
</dbReference>
<dbReference type="PROSITE" id="PS50949">
    <property type="entry name" value="HTH_GNTR"/>
    <property type="match status" value="1"/>
</dbReference>
<dbReference type="SUPFAM" id="SSF48008">
    <property type="entry name" value="GntR ligand-binding domain-like"/>
    <property type="match status" value="1"/>
</dbReference>
<dbReference type="Proteomes" id="UP000576225">
    <property type="component" value="Unassembled WGS sequence"/>
</dbReference>
<keyword evidence="1" id="KW-0805">Transcription regulation</keyword>
<reference evidence="5 8" key="2">
    <citation type="submission" date="2020-04" db="EMBL/GenBank/DDBJ databases">
        <authorList>
            <person name="Hitch T.C.A."/>
            <person name="Wylensek D."/>
            <person name="Clavel T."/>
        </authorList>
    </citation>
    <scope>NUCLEOTIDE SEQUENCE [LARGE SCALE GENOMIC DNA]</scope>
    <source>
        <strain evidence="5 8">COR2-253-APC-1A</strain>
    </source>
</reference>
<dbReference type="Pfam" id="PF00392">
    <property type="entry name" value="GntR"/>
    <property type="match status" value="1"/>
</dbReference>
<dbReference type="OrthoDB" id="261145at2"/>
<evidence type="ECO:0000313" key="5">
    <source>
        <dbReference type="EMBL" id="NMD88527.1"/>
    </source>
</evidence>
<dbReference type="CDD" id="cd07377">
    <property type="entry name" value="WHTH_GntR"/>
    <property type="match status" value="1"/>
</dbReference>
<dbReference type="GeneID" id="78296192"/>
<keyword evidence="3" id="KW-0804">Transcription</keyword>
<evidence type="ECO:0000256" key="2">
    <source>
        <dbReference type="ARBA" id="ARBA00023125"/>
    </source>
</evidence>
<dbReference type="Gene3D" id="1.10.10.10">
    <property type="entry name" value="Winged helix-like DNA-binding domain superfamily/Winged helix DNA-binding domain"/>
    <property type="match status" value="1"/>
</dbReference>
<evidence type="ECO:0000313" key="7">
    <source>
        <dbReference type="Proteomes" id="UP000245959"/>
    </source>
</evidence>
<evidence type="ECO:0000256" key="1">
    <source>
        <dbReference type="ARBA" id="ARBA00023015"/>
    </source>
</evidence>
<dbReference type="RefSeq" id="WP_116884904.1">
    <property type="nucleotide sequence ID" value="NZ_CABMMC010000132.1"/>
</dbReference>
<dbReference type="SMART" id="SM00895">
    <property type="entry name" value="FCD"/>
    <property type="match status" value="1"/>
</dbReference>
<dbReference type="PANTHER" id="PTHR43537">
    <property type="entry name" value="TRANSCRIPTIONAL REGULATOR, GNTR FAMILY"/>
    <property type="match status" value="1"/>
</dbReference>
<dbReference type="InterPro" id="IPR000524">
    <property type="entry name" value="Tscrpt_reg_HTH_GntR"/>
</dbReference>
<dbReference type="GO" id="GO:0003677">
    <property type="term" value="F:DNA binding"/>
    <property type="evidence" value="ECO:0007669"/>
    <property type="project" value="UniProtKB-KW"/>
</dbReference>
<dbReference type="Pfam" id="PF07729">
    <property type="entry name" value="FCD"/>
    <property type="match status" value="1"/>
</dbReference>
<evidence type="ECO:0000313" key="8">
    <source>
        <dbReference type="Proteomes" id="UP000576225"/>
    </source>
</evidence>
<dbReference type="AlphaFoldDB" id="A0A2U1AQT5"/>
<evidence type="ECO:0000256" key="3">
    <source>
        <dbReference type="ARBA" id="ARBA00023163"/>
    </source>
</evidence>
<protein>
    <submittedName>
        <fullName evidence="5 6">FadR family transcriptional regulator</fullName>
    </submittedName>
</protein>
<gene>
    <name evidence="6" type="ORF">C8D82_12425</name>
    <name evidence="5" type="ORF">HF882_18215</name>
</gene>
<dbReference type="EMBL" id="JABAEW010000048">
    <property type="protein sequence ID" value="NMD88527.1"/>
    <property type="molecule type" value="Genomic_DNA"/>
</dbReference>
<reference evidence="6 7" key="1">
    <citation type="submission" date="2018-04" db="EMBL/GenBank/DDBJ databases">
        <title>Genomic Encyclopedia of Type Strains, Phase IV (KMG-IV): sequencing the most valuable type-strain genomes for metagenomic binning, comparative biology and taxonomic classification.</title>
        <authorList>
            <person name="Goeker M."/>
        </authorList>
    </citation>
    <scope>NUCLEOTIDE SEQUENCE [LARGE SCALE GENOMIC DNA]</scope>
    <source>
        <strain evidence="6 7">DSM 14823</strain>
    </source>
</reference>
<dbReference type="InterPro" id="IPR008920">
    <property type="entry name" value="TF_FadR/GntR_C"/>
</dbReference>
<dbReference type="InterPro" id="IPR036388">
    <property type="entry name" value="WH-like_DNA-bd_sf"/>
</dbReference>
<dbReference type="Proteomes" id="UP000245959">
    <property type="component" value="Unassembled WGS sequence"/>
</dbReference>
<comment type="caution">
    <text evidence="6">The sequence shown here is derived from an EMBL/GenBank/DDBJ whole genome shotgun (WGS) entry which is preliminary data.</text>
</comment>
<dbReference type="SMART" id="SM00345">
    <property type="entry name" value="HTH_GNTR"/>
    <property type="match status" value="1"/>
</dbReference>
<accession>A0A2U1AQT5</accession>
<dbReference type="SUPFAM" id="SSF46785">
    <property type="entry name" value="Winged helix' DNA-binding domain"/>
    <property type="match status" value="1"/>
</dbReference>
<dbReference type="EMBL" id="QEKH01000024">
    <property type="protein sequence ID" value="PVY38789.1"/>
    <property type="molecule type" value="Genomic_DNA"/>
</dbReference>
<dbReference type="Gene3D" id="1.20.120.530">
    <property type="entry name" value="GntR ligand-binding domain-like"/>
    <property type="match status" value="1"/>
</dbReference>
<proteinExistence type="predicted"/>
<organism evidence="6 7">
    <name type="scientific">Victivallis vadensis</name>
    <dbReference type="NCBI Taxonomy" id="172901"/>
    <lineage>
        <taxon>Bacteria</taxon>
        <taxon>Pseudomonadati</taxon>
        <taxon>Lentisphaerota</taxon>
        <taxon>Lentisphaeria</taxon>
        <taxon>Victivallales</taxon>
        <taxon>Victivallaceae</taxon>
        <taxon>Victivallis</taxon>
    </lineage>
</organism>
<feature type="domain" description="HTH gntR-type" evidence="4">
    <location>
        <begin position="6"/>
        <end position="74"/>
    </location>
</feature>
<evidence type="ECO:0000259" key="4">
    <source>
        <dbReference type="PROSITE" id="PS50949"/>
    </source>
</evidence>
<dbReference type="InterPro" id="IPR011711">
    <property type="entry name" value="GntR_C"/>
</dbReference>
<keyword evidence="7" id="KW-1185">Reference proteome</keyword>
<dbReference type="PRINTS" id="PR00035">
    <property type="entry name" value="HTHGNTR"/>
</dbReference>
<sequence>MKNGNSNKTDQSIDRILSYLIEHKLKLNDKLPSEEELTELFGVSRVSVREGLRGLKFLGLVESSTRGGTRIRQVDFSILSRVLGFQIAVSDLSYFQLLEARLSIELGVLDIIIDKITPQQLDELRALADCARYDDTPEEIERNYHRDCEFHRKLLEISENQVLIAFSNLLEIFFTRRSASAEASQAGAREHFQIVEALETGNLELARGIMRSHLRKYKEGGK</sequence>
<dbReference type="PANTHER" id="PTHR43537:SF43">
    <property type="entry name" value="GNTR-FAMILY TRANSCRIPTIONAL REGULATOR"/>
    <property type="match status" value="1"/>
</dbReference>
<evidence type="ECO:0000313" key="6">
    <source>
        <dbReference type="EMBL" id="PVY38789.1"/>
    </source>
</evidence>
<name>A0A2U1AQT5_9BACT</name>
<keyword evidence="2 6" id="KW-0238">DNA-binding</keyword>
<dbReference type="InterPro" id="IPR036390">
    <property type="entry name" value="WH_DNA-bd_sf"/>
</dbReference>